<comment type="caution">
    <text evidence="1">The sequence shown here is derived from an EMBL/GenBank/DDBJ whole genome shotgun (WGS) entry which is preliminary data.</text>
</comment>
<evidence type="ECO:0000313" key="1">
    <source>
        <dbReference type="EMBL" id="GAH41975.1"/>
    </source>
</evidence>
<organism evidence="1">
    <name type="scientific">marine sediment metagenome</name>
    <dbReference type="NCBI Taxonomy" id="412755"/>
    <lineage>
        <taxon>unclassified sequences</taxon>
        <taxon>metagenomes</taxon>
        <taxon>ecological metagenomes</taxon>
    </lineage>
</organism>
<dbReference type="AlphaFoldDB" id="X1GB05"/>
<dbReference type="EMBL" id="BARU01011161">
    <property type="protein sequence ID" value="GAH41975.1"/>
    <property type="molecule type" value="Genomic_DNA"/>
</dbReference>
<sequence length="95" mass="11787">MIIKLKIRQNKKRNRNEIYAWVQRHEDFIGDIEQMFQFFQDQLNYKKIWRFHKYYKITSENPAIMISFISTIQDLIPEIYFNSEESIDIEEYAKN</sequence>
<name>X1GB05_9ZZZZ</name>
<proteinExistence type="predicted"/>
<gene>
    <name evidence="1" type="ORF">S03H2_21042</name>
</gene>
<protein>
    <submittedName>
        <fullName evidence="1">Uncharacterized protein</fullName>
    </submittedName>
</protein>
<reference evidence="1" key="1">
    <citation type="journal article" date="2014" name="Front. Microbiol.">
        <title>High frequency of phylogenetically diverse reductive dehalogenase-homologous genes in deep subseafloor sedimentary metagenomes.</title>
        <authorList>
            <person name="Kawai M."/>
            <person name="Futagami T."/>
            <person name="Toyoda A."/>
            <person name="Takaki Y."/>
            <person name="Nishi S."/>
            <person name="Hori S."/>
            <person name="Arai W."/>
            <person name="Tsubouchi T."/>
            <person name="Morono Y."/>
            <person name="Uchiyama I."/>
            <person name="Ito T."/>
            <person name="Fujiyama A."/>
            <person name="Inagaki F."/>
            <person name="Takami H."/>
        </authorList>
    </citation>
    <scope>NUCLEOTIDE SEQUENCE</scope>
    <source>
        <strain evidence="1">Expedition CK06-06</strain>
    </source>
</reference>
<accession>X1GB05</accession>